<name>A6IJD1_RAT</name>
<dbReference type="EMBL" id="CH473962">
    <property type="protein sequence ID" value="EDL98851.1"/>
    <property type="molecule type" value="Genomic_DNA"/>
</dbReference>
<evidence type="ECO:0000313" key="3">
    <source>
        <dbReference type="Proteomes" id="UP000234681"/>
    </source>
</evidence>
<proteinExistence type="predicted"/>
<accession>A6IJD1</accession>
<dbReference type="AlphaFoldDB" id="A6IJD1"/>
<evidence type="ECO:0000313" key="2">
    <source>
        <dbReference type="EMBL" id="EDL98851.1"/>
    </source>
</evidence>
<protein>
    <submittedName>
        <fullName evidence="2">RCG55086</fullName>
    </submittedName>
</protein>
<sequence length="50" mass="5487">MEADTAKQETGGTSFHLVPTVPAASRTQPRTLRDMTCPVGNGSWFYFGLR</sequence>
<organism evidence="2 3">
    <name type="scientific">Rattus norvegicus</name>
    <name type="common">Rat</name>
    <dbReference type="NCBI Taxonomy" id="10116"/>
    <lineage>
        <taxon>Eukaryota</taxon>
        <taxon>Metazoa</taxon>
        <taxon>Chordata</taxon>
        <taxon>Craniata</taxon>
        <taxon>Vertebrata</taxon>
        <taxon>Euteleostomi</taxon>
        <taxon>Mammalia</taxon>
        <taxon>Eutheria</taxon>
        <taxon>Euarchontoglires</taxon>
        <taxon>Glires</taxon>
        <taxon>Rodentia</taxon>
        <taxon>Myomorpha</taxon>
        <taxon>Muroidea</taxon>
        <taxon>Muridae</taxon>
        <taxon>Murinae</taxon>
        <taxon>Rattus</taxon>
    </lineage>
</organism>
<gene>
    <name evidence="2" type="ORF">rCG_55086</name>
</gene>
<evidence type="ECO:0000256" key="1">
    <source>
        <dbReference type="SAM" id="MobiDB-lite"/>
    </source>
</evidence>
<dbReference type="Proteomes" id="UP000234681">
    <property type="component" value="Chromosome 5"/>
</dbReference>
<reference evidence="3" key="1">
    <citation type="submission" date="2005-09" db="EMBL/GenBank/DDBJ databases">
        <authorList>
            <person name="Mural R.J."/>
            <person name="Li P.W."/>
            <person name="Adams M.D."/>
            <person name="Amanatides P.G."/>
            <person name="Baden-Tillson H."/>
            <person name="Barnstead M."/>
            <person name="Chin S.H."/>
            <person name="Dew I."/>
            <person name="Evans C.A."/>
            <person name="Ferriera S."/>
            <person name="Flanigan M."/>
            <person name="Fosler C."/>
            <person name="Glodek A."/>
            <person name="Gu Z."/>
            <person name="Holt R.A."/>
            <person name="Jennings D."/>
            <person name="Kraft C.L."/>
            <person name="Lu F."/>
            <person name="Nguyen T."/>
            <person name="Nusskern D.R."/>
            <person name="Pfannkoch C.M."/>
            <person name="Sitter C."/>
            <person name="Sutton G.G."/>
            <person name="Venter J.C."/>
            <person name="Wang Z."/>
            <person name="Woodage T."/>
            <person name="Zheng X.H."/>
            <person name="Zhong F."/>
        </authorList>
    </citation>
    <scope>NUCLEOTIDE SEQUENCE [LARGE SCALE GENOMIC DNA]</scope>
    <source>
        <strain>BN</strain>
        <strain evidence="3">Sprague-Dawley</strain>
    </source>
</reference>
<feature type="region of interest" description="Disordered" evidence="1">
    <location>
        <begin position="1"/>
        <end position="27"/>
    </location>
</feature>